<dbReference type="AlphaFoldDB" id="A0A849AAS3"/>
<sequence>MRTTLDIDPRVLAAARASVHAGTHVSLGEAVSAMALAGLSSLASPSAASTHGLVLLPSVSGRVVTDEMVMDAALDD</sequence>
<dbReference type="EMBL" id="JABEND010000005">
    <property type="protein sequence ID" value="NNG36238.1"/>
    <property type="molecule type" value="Genomic_DNA"/>
</dbReference>
<accession>A0A849AAS3</accession>
<reference evidence="1 2" key="1">
    <citation type="submission" date="2020-05" db="EMBL/GenBank/DDBJ databases">
        <title>Nakamurella sp. DB0629 isolated from air conditioner.</title>
        <authorList>
            <person name="Kim D.H."/>
            <person name="Kim D.-U."/>
        </authorList>
    </citation>
    <scope>NUCLEOTIDE SEQUENCE [LARGE SCALE GENOMIC DNA]</scope>
    <source>
        <strain evidence="1 2">DB0629</strain>
    </source>
</reference>
<dbReference type="Proteomes" id="UP000562984">
    <property type="component" value="Unassembled WGS sequence"/>
</dbReference>
<comment type="caution">
    <text evidence="1">The sequence shown here is derived from an EMBL/GenBank/DDBJ whole genome shotgun (WGS) entry which is preliminary data.</text>
</comment>
<dbReference type="RefSeq" id="WP_171199908.1">
    <property type="nucleotide sequence ID" value="NZ_JABEND010000005.1"/>
</dbReference>
<organism evidence="1 2">
    <name type="scientific">Nakamurella aerolata</name>
    <dbReference type="NCBI Taxonomy" id="1656892"/>
    <lineage>
        <taxon>Bacteria</taxon>
        <taxon>Bacillati</taxon>
        <taxon>Actinomycetota</taxon>
        <taxon>Actinomycetes</taxon>
        <taxon>Nakamurellales</taxon>
        <taxon>Nakamurellaceae</taxon>
        <taxon>Nakamurella</taxon>
    </lineage>
</organism>
<evidence type="ECO:0000313" key="2">
    <source>
        <dbReference type="Proteomes" id="UP000562984"/>
    </source>
</evidence>
<keyword evidence="2" id="KW-1185">Reference proteome</keyword>
<proteinExistence type="predicted"/>
<evidence type="ECO:0000313" key="1">
    <source>
        <dbReference type="EMBL" id="NNG36238.1"/>
    </source>
</evidence>
<protein>
    <submittedName>
        <fullName evidence="1">Uncharacterized protein</fullName>
    </submittedName>
</protein>
<name>A0A849AAS3_9ACTN</name>
<gene>
    <name evidence="1" type="ORF">HKD39_11030</name>
</gene>